<dbReference type="Gene3D" id="3.20.20.70">
    <property type="entry name" value="Aldolase class I"/>
    <property type="match status" value="1"/>
</dbReference>
<dbReference type="AlphaFoldDB" id="A0A212RU26"/>
<accession>A0A212RU26</accession>
<comment type="pathway">
    <text evidence="2">Carbohydrate acid metabolism; 2-dehydro-3-deoxy-D-gluconate degradation; D-glyceraldehyde 3-phosphate and pyruvate from 2-dehydro-3-deoxy-D-gluconate: step 2/2.</text>
</comment>
<dbReference type="PANTHER" id="PTHR30246:SF1">
    <property type="entry name" value="2-DEHYDRO-3-DEOXY-6-PHOSPHOGALACTONATE ALDOLASE-RELATED"/>
    <property type="match status" value="1"/>
</dbReference>
<evidence type="ECO:0000256" key="5">
    <source>
        <dbReference type="ARBA" id="ARBA00013063"/>
    </source>
</evidence>
<dbReference type="InterPro" id="IPR031337">
    <property type="entry name" value="KDPG/KHG_AS_1"/>
</dbReference>
<dbReference type="RefSeq" id="WP_088562574.1">
    <property type="nucleotide sequence ID" value="NZ_FYEH01000014.1"/>
</dbReference>
<keyword evidence="9" id="KW-1185">Reference proteome</keyword>
<dbReference type="GO" id="GO:0008675">
    <property type="term" value="F:2-dehydro-3-deoxy-phosphogluconate aldolase activity"/>
    <property type="evidence" value="ECO:0007669"/>
    <property type="project" value="UniProtKB-EC"/>
</dbReference>
<evidence type="ECO:0000313" key="8">
    <source>
        <dbReference type="EMBL" id="SNB76058.1"/>
    </source>
</evidence>
<evidence type="ECO:0000256" key="1">
    <source>
        <dbReference type="ARBA" id="ARBA00000654"/>
    </source>
</evidence>
<comment type="similarity">
    <text evidence="3">Belongs to the KHG/KDPG aldolase family.</text>
</comment>
<comment type="subunit">
    <text evidence="4">Homotrimer.</text>
</comment>
<evidence type="ECO:0000256" key="6">
    <source>
        <dbReference type="ARBA" id="ARBA00023239"/>
    </source>
</evidence>
<dbReference type="Pfam" id="PF01081">
    <property type="entry name" value="Aldolase"/>
    <property type="match status" value="1"/>
</dbReference>
<comment type="catalytic activity">
    <reaction evidence="1">
        <text>2-dehydro-3-deoxy-6-phospho-D-gluconate = D-glyceraldehyde 3-phosphate + pyruvate</text>
        <dbReference type="Rhea" id="RHEA:17089"/>
        <dbReference type="ChEBI" id="CHEBI:15361"/>
        <dbReference type="ChEBI" id="CHEBI:57569"/>
        <dbReference type="ChEBI" id="CHEBI:59776"/>
        <dbReference type="EC" id="4.1.2.14"/>
    </reaction>
</comment>
<dbReference type="OrthoDB" id="9805177at2"/>
<dbReference type="SUPFAM" id="SSF51569">
    <property type="entry name" value="Aldolase"/>
    <property type="match status" value="1"/>
</dbReference>
<evidence type="ECO:0000256" key="4">
    <source>
        <dbReference type="ARBA" id="ARBA00011233"/>
    </source>
</evidence>
<evidence type="ECO:0000256" key="2">
    <source>
        <dbReference type="ARBA" id="ARBA00004736"/>
    </source>
</evidence>
<evidence type="ECO:0000256" key="7">
    <source>
        <dbReference type="ARBA" id="ARBA00023277"/>
    </source>
</evidence>
<evidence type="ECO:0000313" key="9">
    <source>
        <dbReference type="Proteomes" id="UP000197065"/>
    </source>
</evidence>
<organism evidence="8 9">
    <name type="scientific">Arboricoccus pini</name>
    <dbReference type="NCBI Taxonomy" id="1963835"/>
    <lineage>
        <taxon>Bacteria</taxon>
        <taxon>Pseudomonadati</taxon>
        <taxon>Pseudomonadota</taxon>
        <taxon>Alphaproteobacteria</taxon>
        <taxon>Geminicoccales</taxon>
        <taxon>Geminicoccaceae</taxon>
        <taxon>Arboricoccus</taxon>
    </lineage>
</organism>
<dbReference type="PROSITE" id="PS00159">
    <property type="entry name" value="ALDOLASE_KDPG_KHG_1"/>
    <property type="match status" value="1"/>
</dbReference>
<proteinExistence type="inferred from homology"/>
<dbReference type="InterPro" id="IPR013785">
    <property type="entry name" value="Aldolase_TIM"/>
</dbReference>
<dbReference type="EMBL" id="FYEH01000014">
    <property type="protein sequence ID" value="SNB76058.1"/>
    <property type="molecule type" value="Genomic_DNA"/>
</dbReference>
<dbReference type="PANTHER" id="PTHR30246">
    <property type="entry name" value="2-KETO-3-DEOXY-6-PHOSPHOGLUCONATE ALDOLASE"/>
    <property type="match status" value="1"/>
</dbReference>
<dbReference type="InterPro" id="IPR000887">
    <property type="entry name" value="Aldlse_KDPG_KHG"/>
</dbReference>
<evidence type="ECO:0000256" key="3">
    <source>
        <dbReference type="ARBA" id="ARBA00006906"/>
    </source>
</evidence>
<keyword evidence="6" id="KW-0456">Lyase</keyword>
<name>A0A212RU26_9PROT</name>
<gene>
    <name evidence="8" type="ORF">SAMN07250955_11464</name>
</gene>
<dbReference type="Proteomes" id="UP000197065">
    <property type="component" value="Unassembled WGS sequence"/>
</dbReference>
<reference evidence="8 9" key="1">
    <citation type="submission" date="2017-06" db="EMBL/GenBank/DDBJ databases">
        <authorList>
            <person name="Kim H.J."/>
            <person name="Triplett B.A."/>
        </authorList>
    </citation>
    <scope>NUCLEOTIDE SEQUENCE [LARGE SCALE GENOMIC DNA]</scope>
    <source>
        <strain evidence="8 9">B29T1</strain>
    </source>
</reference>
<dbReference type="NCBIfam" id="NF004325">
    <property type="entry name" value="PRK05718.1"/>
    <property type="match status" value="1"/>
</dbReference>
<dbReference type="NCBIfam" id="TIGR01182">
    <property type="entry name" value="eda"/>
    <property type="match status" value="1"/>
</dbReference>
<dbReference type="CDD" id="cd00452">
    <property type="entry name" value="KDPG_aldolase"/>
    <property type="match status" value="1"/>
</dbReference>
<protein>
    <recommendedName>
        <fullName evidence="5">2-dehydro-3-deoxy-phosphogluconate aldolase</fullName>
        <ecNumber evidence="5">4.1.2.14</ecNumber>
    </recommendedName>
</protein>
<keyword evidence="7" id="KW-0119">Carbohydrate metabolism</keyword>
<dbReference type="EC" id="4.1.2.14" evidence="5"/>
<sequence>MSGPSEALRAMVGSTTVIPVLTIEDAGYAVDLGRALFEGGLKVLEITLRTPAGLTAIREISQALPEAIVGAGTVLHPRQAEEAAMAGAKFMVSPGATKGLIDAVNSTGVPLLPGCATGSEAMRLMDEGITFAKFFPAEPAGGVPYLKSLGEPLQDIVFCPTGGIDLARAKAYLALKNVVCVGGSWVAPKAAVQAGNWAEITRLAKEAAALRG</sequence>